<dbReference type="Proteomes" id="UP001221413">
    <property type="component" value="Unassembled WGS sequence"/>
</dbReference>
<evidence type="ECO:0000313" key="1">
    <source>
        <dbReference type="EMBL" id="KAJ6256724.1"/>
    </source>
</evidence>
<evidence type="ECO:0000313" key="2">
    <source>
        <dbReference type="Proteomes" id="UP001221413"/>
    </source>
</evidence>
<organism evidence="1 2">
    <name type="scientific">Drechslerella dactyloides</name>
    <name type="common">Nematode-trapping fungus</name>
    <name type="synonym">Arthrobotrys dactyloides</name>
    <dbReference type="NCBI Taxonomy" id="74499"/>
    <lineage>
        <taxon>Eukaryota</taxon>
        <taxon>Fungi</taxon>
        <taxon>Dikarya</taxon>
        <taxon>Ascomycota</taxon>
        <taxon>Pezizomycotina</taxon>
        <taxon>Orbiliomycetes</taxon>
        <taxon>Orbiliales</taxon>
        <taxon>Orbiliaceae</taxon>
        <taxon>Drechslerella</taxon>
    </lineage>
</organism>
<keyword evidence="2" id="KW-1185">Reference proteome</keyword>
<accession>A0AAD6IQP8</accession>
<name>A0AAD6IQP8_DREDA</name>
<gene>
    <name evidence="1" type="ORF">Dda_8591</name>
</gene>
<dbReference type="EMBL" id="JAQGDS010000012">
    <property type="protein sequence ID" value="KAJ6256724.1"/>
    <property type="molecule type" value="Genomic_DNA"/>
</dbReference>
<comment type="caution">
    <text evidence="1">The sequence shown here is derived from an EMBL/GenBank/DDBJ whole genome shotgun (WGS) entry which is preliminary data.</text>
</comment>
<sequence length="63" mass="6944">MSENMYLYNVSPRRTLALSLPQETETERTKRRQNGFNEQAALTATATACQTPASQAVGTPRKG</sequence>
<protein>
    <submittedName>
        <fullName evidence="1">Uncharacterized protein</fullName>
    </submittedName>
</protein>
<dbReference type="AlphaFoldDB" id="A0AAD6IQP8"/>
<proteinExistence type="predicted"/>
<reference evidence="1" key="1">
    <citation type="submission" date="2023-01" db="EMBL/GenBank/DDBJ databases">
        <title>The chitinases involved in constricting ring structure development in the nematode-trapping fungus Drechslerella dactyloides.</title>
        <authorList>
            <person name="Wang R."/>
            <person name="Zhang L."/>
            <person name="Tang P."/>
            <person name="Li S."/>
            <person name="Liang L."/>
        </authorList>
    </citation>
    <scope>NUCLEOTIDE SEQUENCE</scope>
    <source>
        <strain evidence="1">YMF1.00031</strain>
    </source>
</reference>